<gene>
    <name evidence="2" type="ORF">SLEP1_g58278</name>
</gene>
<evidence type="ECO:0000256" key="1">
    <source>
        <dbReference type="SAM" id="MobiDB-lite"/>
    </source>
</evidence>
<dbReference type="SUPFAM" id="SSF48592">
    <property type="entry name" value="GroEL equatorial domain-like"/>
    <property type="match status" value="1"/>
</dbReference>
<dbReference type="Gene3D" id="1.10.560.10">
    <property type="entry name" value="GroEL-like equatorial domain"/>
    <property type="match status" value="1"/>
</dbReference>
<protein>
    <submittedName>
        <fullName evidence="2">Uncharacterized protein</fullName>
    </submittedName>
</protein>
<dbReference type="Proteomes" id="UP001054252">
    <property type="component" value="Unassembled WGS sequence"/>
</dbReference>
<dbReference type="InterPro" id="IPR027413">
    <property type="entry name" value="GROEL-like_equatorial_sf"/>
</dbReference>
<accession>A0AAV5MTC6</accession>
<evidence type="ECO:0000313" key="3">
    <source>
        <dbReference type="Proteomes" id="UP001054252"/>
    </source>
</evidence>
<reference evidence="2 3" key="1">
    <citation type="journal article" date="2021" name="Commun. Biol.">
        <title>The genome of Shorea leprosula (Dipterocarpaceae) highlights the ecological relevance of drought in aseasonal tropical rainforests.</title>
        <authorList>
            <person name="Ng K.K.S."/>
            <person name="Kobayashi M.J."/>
            <person name="Fawcett J.A."/>
            <person name="Hatakeyama M."/>
            <person name="Paape T."/>
            <person name="Ng C.H."/>
            <person name="Ang C.C."/>
            <person name="Tnah L.H."/>
            <person name="Lee C.T."/>
            <person name="Nishiyama T."/>
            <person name="Sese J."/>
            <person name="O'Brien M.J."/>
            <person name="Copetti D."/>
            <person name="Mohd Noor M.I."/>
            <person name="Ong R.C."/>
            <person name="Putra M."/>
            <person name="Sireger I.Z."/>
            <person name="Indrioko S."/>
            <person name="Kosugi Y."/>
            <person name="Izuno A."/>
            <person name="Isagi Y."/>
            <person name="Lee S.L."/>
            <person name="Shimizu K.K."/>
        </authorList>
    </citation>
    <scope>NUCLEOTIDE SEQUENCE [LARGE SCALE GENOMIC DNA]</scope>
    <source>
        <strain evidence="2">214</strain>
    </source>
</reference>
<proteinExistence type="predicted"/>
<dbReference type="EMBL" id="BPVZ01000522">
    <property type="protein sequence ID" value="GKV51642.1"/>
    <property type="molecule type" value="Genomic_DNA"/>
</dbReference>
<comment type="caution">
    <text evidence="2">The sequence shown here is derived from an EMBL/GenBank/DDBJ whole genome shotgun (WGS) entry which is preliminary data.</text>
</comment>
<evidence type="ECO:0000313" key="2">
    <source>
        <dbReference type="EMBL" id="GKV51642.1"/>
    </source>
</evidence>
<keyword evidence="3" id="KW-1185">Reference proteome</keyword>
<feature type="region of interest" description="Disordered" evidence="1">
    <location>
        <begin position="101"/>
        <end position="137"/>
    </location>
</feature>
<organism evidence="2 3">
    <name type="scientific">Rubroshorea leprosula</name>
    <dbReference type="NCBI Taxonomy" id="152421"/>
    <lineage>
        <taxon>Eukaryota</taxon>
        <taxon>Viridiplantae</taxon>
        <taxon>Streptophyta</taxon>
        <taxon>Embryophyta</taxon>
        <taxon>Tracheophyta</taxon>
        <taxon>Spermatophyta</taxon>
        <taxon>Magnoliopsida</taxon>
        <taxon>eudicotyledons</taxon>
        <taxon>Gunneridae</taxon>
        <taxon>Pentapetalae</taxon>
        <taxon>rosids</taxon>
        <taxon>malvids</taxon>
        <taxon>Malvales</taxon>
        <taxon>Dipterocarpaceae</taxon>
        <taxon>Rubroshorea</taxon>
    </lineage>
</organism>
<name>A0AAV5MTC6_9ROSI</name>
<sequence>MAISAQAPDIQGERQSGQDVRTQNVMACQAVANIVKSSLGLVGLDKMQVLVGLAELQDRELVTAEDDNDHSINVWKDRRRCGGTRAERGGGICCSGRACRRSQRRRTCSKQSEYPPLLKAPRRRRETEDEERSNRKE</sequence>
<dbReference type="AlphaFoldDB" id="A0AAV5MTC6"/>